<dbReference type="Pfam" id="PF00498">
    <property type="entry name" value="FHA"/>
    <property type="match status" value="1"/>
</dbReference>
<dbReference type="CDD" id="cd00060">
    <property type="entry name" value="FHA"/>
    <property type="match status" value="1"/>
</dbReference>
<protein>
    <submittedName>
        <fullName evidence="3">FHA domain-containing protein</fullName>
    </submittedName>
</protein>
<dbReference type="EMBL" id="WIBF01000006">
    <property type="protein sequence ID" value="MQQ09014.1"/>
    <property type="molecule type" value="Genomic_DNA"/>
</dbReference>
<evidence type="ECO:0000313" key="4">
    <source>
        <dbReference type="Proteomes" id="UP000444174"/>
    </source>
</evidence>
<proteinExistence type="predicted"/>
<reference evidence="3 4" key="1">
    <citation type="submission" date="2019-10" db="EMBL/GenBank/DDBJ databases">
        <title>Epibacterium sp. nov., isolated from seawater.</title>
        <authorList>
            <person name="Zhang X."/>
            <person name="Li N."/>
        </authorList>
    </citation>
    <scope>NUCLEOTIDE SEQUENCE [LARGE SCALE GENOMIC DNA]</scope>
    <source>
        <strain evidence="3 4">SM1979</strain>
    </source>
</reference>
<organism evidence="3 4">
    <name type="scientific">Tritonibacter litoralis</name>
    <dbReference type="NCBI Taxonomy" id="2662264"/>
    <lineage>
        <taxon>Bacteria</taxon>
        <taxon>Pseudomonadati</taxon>
        <taxon>Pseudomonadota</taxon>
        <taxon>Alphaproteobacteria</taxon>
        <taxon>Rhodobacterales</taxon>
        <taxon>Paracoccaceae</taxon>
        <taxon>Tritonibacter</taxon>
    </lineage>
</organism>
<feature type="domain" description="FHA" evidence="2">
    <location>
        <begin position="185"/>
        <end position="253"/>
    </location>
</feature>
<keyword evidence="4" id="KW-1185">Reference proteome</keyword>
<dbReference type="Gene3D" id="2.60.200.20">
    <property type="match status" value="1"/>
</dbReference>
<evidence type="ECO:0000259" key="2">
    <source>
        <dbReference type="Pfam" id="PF00498"/>
    </source>
</evidence>
<dbReference type="SUPFAM" id="SSF49879">
    <property type="entry name" value="SMAD/FHA domain"/>
    <property type="match status" value="1"/>
</dbReference>
<dbReference type="InterPro" id="IPR000253">
    <property type="entry name" value="FHA_dom"/>
</dbReference>
<dbReference type="InterPro" id="IPR008984">
    <property type="entry name" value="SMAD_FHA_dom_sf"/>
</dbReference>
<comment type="caution">
    <text evidence="3">The sequence shown here is derived from an EMBL/GenBank/DDBJ whole genome shotgun (WGS) entry which is preliminary data.</text>
</comment>
<dbReference type="Proteomes" id="UP000444174">
    <property type="component" value="Unassembled WGS sequence"/>
</dbReference>
<gene>
    <name evidence="3" type="ORF">GFB49_11160</name>
</gene>
<evidence type="ECO:0000256" key="1">
    <source>
        <dbReference type="SAM" id="MobiDB-lite"/>
    </source>
</evidence>
<name>A0A843YHW1_9RHOB</name>
<accession>A0A843YHW1</accession>
<dbReference type="AlphaFoldDB" id="A0A843YHW1"/>
<sequence>MLKDQDPIQDAPSQGHTPFAQDHDLDGEPDLGEASGQAMVPDLEKLVTDPAPADVAPISRSQTPVDVPATVPVQTPVAETPVVAGPRAASGPELGAAFPEPAFAETAAAAGLDLGEADLGLSVGRAGRVKTRLLGFESDMEAGDPFGQTGSQGDGGVTQFPVGWLVVVEGPGRGAGFTLFAGVSTLGRGEGQTIRLDFGDSSISRDQHAAIAFDPEQQGFFIGHGGKANLVRRNGRPVLSTEALAPNDLIRVGETTLRFVPLCGPDFAWQDTSGTEAGNGAHLG</sequence>
<feature type="region of interest" description="Disordered" evidence="1">
    <location>
        <begin position="1"/>
        <end position="45"/>
    </location>
</feature>
<evidence type="ECO:0000313" key="3">
    <source>
        <dbReference type="EMBL" id="MQQ09014.1"/>
    </source>
</evidence>